<dbReference type="EMBL" id="MIGB01000006">
    <property type="protein sequence ID" value="OSY42164.1"/>
    <property type="molecule type" value="Genomic_DNA"/>
</dbReference>
<comment type="similarity">
    <text evidence="1">Belongs to the bacterial solute-binding protein 8 family.</text>
</comment>
<dbReference type="Proteomes" id="UP000194360">
    <property type="component" value="Unassembled WGS sequence"/>
</dbReference>
<gene>
    <name evidence="3" type="ORF">BG845_01662</name>
</gene>
<dbReference type="InterPro" id="IPR002491">
    <property type="entry name" value="ABC_transptr_periplasmic_BD"/>
</dbReference>
<feature type="domain" description="Fe/B12 periplasmic-binding" evidence="2">
    <location>
        <begin position="68"/>
        <end position="342"/>
    </location>
</feature>
<comment type="caution">
    <text evidence="3">The sequence shown here is derived from an EMBL/GenBank/DDBJ whole genome shotgun (WGS) entry which is preliminary data.</text>
</comment>
<dbReference type="AlphaFoldDB" id="A0A1Y2N3V9"/>
<dbReference type="PROSITE" id="PS51257">
    <property type="entry name" value="PROKAR_LIPOPROTEIN"/>
    <property type="match status" value="1"/>
</dbReference>
<dbReference type="Pfam" id="PF01497">
    <property type="entry name" value="Peripla_BP_2"/>
    <property type="match status" value="1"/>
</dbReference>
<dbReference type="Gene3D" id="3.40.50.1980">
    <property type="entry name" value="Nitrogenase molybdenum iron protein domain"/>
    <property type="match status" value="2"/>
</dbReference>
<dbReference type="PANTHER" id="PTHR30535:SF7">
    <property type="entry name" value="IRON(III) DICITRATE-BINDING PROTEIN"/>
    <property type="match status" value="1"/>
</dbReference>
<dbReference type="SUPFAM" id="SSF53807">
    <property type="entry name" value="Helical backbone' metal receptor"/>
    <property type="match status" value="1"/>
</dbReference>
<name>A0A1Y2N3V9_PSEAH</name>
<protein>
    <submittedName>
        <fullName evidence="3">Iron-dicitrate transporter substrate-binding subunit</fullName>
    </submittedName>
</protein>
<sequence>MVKRRVMSGPFARPRAHSRRLLGIGVVGLVALAGCGAPEASQAAAPGEAPAPISSCGRDVTLEAAPTRILVHREMSTLVAAAGGADRIVARAGEAGVPLGPYADALADVPQLNETDMTAPDREVVLGEQADLVVAGRVQADYLDALEQVGVPAVVPPWFCSQVAPGNDDAASVGFDALYATIEEYGRAFGTEDVATGTVDELRERVAAVEQEMSGAPPRTVVNAWLGRETVTSVYGALSINNTVLTALGLTNMFEDMEARNPTVSFEAILGKDPDLIVVSYLPSHGYTEEDAVRAFSETPGADQLAAVRNGRVVAMNSGYLAGGPLAVDGLEMLAQRLAALD</sequence>
<evidence type="ECO:0000313" key="4">
    <source>
        <dbReference type="Proteomes" id="UP000194360"/>
    </source>
</evidence>
<proteinExistence type="inferred from homology"/>
<dbReference type="STRING" id="2074.BG845_01662"/>
<dbReference type="PROSITE" id="PS50983">
    <property type="entry name" value="FE_B12_PBP"/>
    <property type="match status" value="1"/>
</dbReference>
<accession>A0A1Y2N3V9</accession>
<evidence type="ECO:0000256" key="1">
    <source>
        <dbReference type="ARBA" id="ARBA00008814"/>
    </source>
</evidence>
<dbReference type="PANTHER" id="PTHR30535">
    <property type="entry name" value="VITAMIN B12-BINDING PROTEIN"/>
    <property type="match status" value="1"/>
</dbReference>
<reference evidence="3 4" key="1">
    <citation type="submission" date="2016-09" db="EMBL/GenBank/DDBJ databases">
        <title>Pseudonocardia autotrophica DSM535, a candidate organism with high potential of specific P450 cytochromes.</title>
        <authorList>
            <person name="Grumaz C."/>
            <person name="Vainshtein Y."/>
            <person name="Kirstahler P."/>
            <person name="Sohn K."/>
        </authorList>
    </citation>
    <scope>NUCLEOTIDE SEQUENCE [LARGE SCALE GENOMIC DNA]</scope>
    <source>
        <strain evidence="3 4">DSM 535</strain>
    </source>
</reference>
<evidence type="ECO:0000259" key="2">
    <source>
        <dbReference type="PROSITE" id="PS50983"/>
    </source>
</evidence>
<keyword evidence="4" id="KW-1185">Reference proteome</keyword>
<evidence type="ECO:0000313" key="3">
    <source>
        <dbReference type="EMBL" id="OSY42164.1"/>
    </source>
</evidence>
<dbReference type="InterPro" id="IPR050902">
    <property type="entry name" value="ABC_Transporter_SBP"/>
</dbReference>
<organism evidence="3 4">
    <name type="scientific">Pseudonocardia autotrophica</name>
    <name type="common">Amycolata autotrophica</name>
    <name type="synonym">Nocardia autotrophica</name>
    <dbReference type="NCBI Taxonomy" id="2074"/>
    <lineage>
        <taxon>Bacteria</taxon>
        <taxon>Bacillati</taxon>
        <taxon>Actinomycetota</taxon>
        <taxon>Actinomycetes</taxon>
        <taxon>Pseudonocardiales</taxon>
        <taxon>Pseudonocardiaceae</taxon>
        <taxon>Pseudonocardia</taxon>
    </lineage>
</organism>